<evidence type="ECO:0000313" key="2">
    <source>
        <dbReference type="EMBL" id="KZN29691.1"/>
    </source>
</evidence>
<comment type="caution">
    <text evidence="2">The sequence shown here is derived from an EMBL/GenBank/DDBJ whole genome shotgun (WGS) entry which is preliminary data.</text>
</comment>
<dbReference type="GO" id="GO:0016788">
    <property type="term" value="F:hydrolase activity, acting on ester bonds"/>
    <property type="evidence" value="ECO:0007669"/>
    <property type="project" value="UniProtKB-ARBA"/>
</dbReference>
<sequence length="280" mass="31527">MLFKKKTKLLLILSTLWASTPSFAQDKSQEAPLLLIGASFANASMPYFDNLQSPLGGIAINSGRYLSLGNALIRERRLSGHLINEGQAGATTFDRLTCFPGPTCVGPGWEGYEKQLTKALSRVKTAQGDYAAEYIVIIRGNDCNHPDAFGIPMAETSECSIEQMNQYTDTFISVAKRALAAGVIPIFSSPPKYENIDWETLRQRFNWPWIVSKENYELFAEIRLNRLQQEVPEALFLDIWRGFTPMDDGLHPDRKTMQRAAKRIAKAIKKHRREQSNQAL</sequence>
<accession>A0A161XT01</accession>
<reference evidence="2 3" key="1">
    <citation type="submission" date="2013-07" db="EMBL/GenBank/DDBJ databases">
        <title>Comparative Genomic and Metabolomic Analysis of Twelve Strains of Pseudoalteromonas luteoviolacea.</title>
        <authorList>
            <person name="Vynne N.G."/>
            <person name="Mansson M."/>
            <person name="Gram L."/>
        </authorList>
    </citation>
    <scope>NUCLEOTIDE SEQUENCE [LARGE SCALE GENOMIC DNA]</scope>
    <source>
        <strain evidence="2 3">DSM 6061</strain>
    </source>
</reference>
<dbReference type="AlphaFoldDB" id="A0A161XT01"/>
<dbReference type="PATRIC" id="fig|1365250.3.peg.5084"/>
<evidence type="ECO:0000313" key="3">
    <source>
        <dbReference type="Proteomes" id="UP000076643"/>
    </source>
</evidence>
<dbReference type="RefSeq" id="WP_063358608.1">
    <property type="nucleotide sequence ID" value="NZ_AQHB01000049.1"/>
</dbReference>
<dbReference type="STRING" id="43657.S4054249_11935"/>
<dbReference type="EMBL" id="AUYB01000158">
    <property type="protein sequence ID" value="KZN29691.1"/>
    <property type="molecule type" value="Genomic_DNA"/>
</dbReference>
<dbReference type="Proteomes" id="UP000076643">
    <property type="component" value="Unassembled WGS sequence"/>
</dbReference>
<keyword evidence="1" id="KW-0732">Signal</keyword>
<feature type="signal peptide" evidence="1">
    <location>
        <begin position="1"/>
        <end position="24"/>
    </location>
</feature>
<protein>
    <recommendedName>
        <fullName evidence="4">SGNH hydrolase-type esterase domain-containing protein</fullName>
    </recommendedName>
</protein>
<dbReference type="InterPro" id="IPR036514">
    <property type="entry name" value="SGNH_hydro_sf"/>
</dbReference>
<feature type="chain" id="PRO_5007829264" description="SGNH hydrolase-type esterase domain-containing protein" evidence="1">
    <location>
        <begin position="25"/>
        <end position="280"/>
    </location>
</feature>
<dbReference type="SUPFAM" id="SSF52266">
    <property type="entry name" value="SGNH hydrolase"/>
    <property type="match status" value="1"/>
</dbReference>
<name>A0A161XT01_9GAMM</name>
<dbReference type="Gene3D" id="3.40.50.1110">
    <property type="entry name" value="SGNH hydrolase"/>
    <property type="match status" value="1"/>
</dbReference>
<gene>
    <name evidence="2" type="ORF">N475_05180</name>
</gene>
<organism evidence="2 3">
    <name type="scientific">Pseudoalteromonas luteoviolacea DSM 6061</name>
    <dbReference type="NCBI Taxonomy" id="1365250"/>
    <lineage>
        <taxon>Bacteria</taxon>
        <taxon>Pseudomonadati</taxon>
        <taxon>Pseudomonadota</taxon>
        <taxon>Gammaproteobacteria</taxon>
        <taxon>Alteromonadales</taxon>
        <taxon>Pseudoalteromonadaceae</taxon>
        <taxon>Pseudoalteromonas</taxon>
    </lineage>
</organism>
<keyword evidence="3" id="KW-1185">Reference proteome</keyword>
<proteinExistence type="predicted"/>
<evidence type="ECO:0008006" key="4">
    <source>
        <dbReference type="Google" id="ProtNLM"/>
    </source>
</evidence>
<evidence type="ECO:0000256" key="1">
    <source>
        <dbReference type="SAM" id="SignalP"/>
    </source>
</evidence>